<accession>X0UE85</accession>
<protein>
    <recommendedName>
        <fullName evidence="2">Deoxyhypusine synthase</fullName>
    </recommendedName>
</protein>
<evidence type="ECO:0008006" key="2">
    <source>
        <dbReference type="Google" id="ProtNLM"/>
    </source>
</evidence>
<gene>
    <name evidence="1" type="ORF">S01H1_42092</name>
</gene>
<organism evidence="1">
    <name type="scientific">marine sediment metagenome</name>
    <dbReference type="NCBI Taxonomy" id="412755"/>
    <lineage>
        <taxon>unclassified sequences</taxon>
        <taxon>metagenomes</taxon>
        <taxon>ecological metagenomes</taxon>
    </lineage>
</organism>
<dbReference type="Gene3D" id="3.40.50.10690">
    <property type="entry name" value="putative lor/sdh protein like domains"/>
    <property type="match status" value="1"/>
</dbReference>
<comment type="caution">
    <text evidence="1">The sequence shown here is derived from an EMBL/GenBank/DDBJ whole genome shotgun (WGS) entry which is preliminary data.</text>
</comment>
<sequence>MPYPVFDRNHLQLKPLSERAHDMTLDDILRLDDPIPPFDEPVLAQVAERVAGAHQAGAQVIMMMGAHVIKRGLSRFVVDLIERGIITHVGMNGAGPIHDFELALIGATTESVARYIREGQFGLWEETGRVNEAIKQGARDGLGMGEAVGRMIEEGQFPRRKVSILAAGYRLRVPVTVHVGIGYDIIHEHPNCDGAALGETSYRDFLALAHSVANLQGGVLLNFGTAVMGPEVFLKALAMARNVARQEG</sequence>
<dbReference type="AlphaFoldDB" id="X0UE85"/>
<dbReference type="EMBL" id="BARS01026732">
    <property type="protein sequence ID" value="GAG03910.1"/>
    <property type="molecule type" value="Genomic_DNA"/>
</dbReference>
<reference evidence="1" key="1">
    <citation type="journal article" date="2014" name="Front. Microbiol.">
        <title>High frequency of phylogenetically diverse reductive dehalogenase-homologous genes in deep subseafloor sedimentary metagenomes.</title>
        <authorList>
            <person name="Kawai M."/>
            <person name="Futagami T."/>
            <person name="Toyoda A."/>
            <person name="Takaki Y."/>
            <person name="Nishi S."/>
            <person name="Hori S."/>
            <person name="Arai W."/>
            <person name="Tsubouchi T."/>
            <person name="Morono Y."/>
            <person name="Uchiyama I."/>
            <person name="Ito T."/>
            <person name="Fujiyama A."/>
            <person name="Inagaki F."/>
            <person name="Takami H."/>
        </authorList>
    </citation>
    <scope>NUCLEOTIDE SEQUENCE</scope>
    <source>
        <strain evidence="1">Expedition CK06-06</strain>
    </source>
</reference>
<name>X0UE85_9ZZZZ</name>
<proteinExistence type="predicted"/>
<feature type="non-terminal residue" evidence="1">
    <location>
        <position position="248"/>
    </location>
</feature>
<evidence type="ECO:0000313" key="1">
    <source>
        <dbReference type="EMBL" id="GAG03910.1"/>
    </source>
</evidence>